<keyword evidence="1" id="KW-1133">Transmembrane helix</keyword>
<dbReference type="PANTHER" id="PTHR33371">
    <property type="entry name" value="INTERMEMBRANE PHOSPHOLIPID TRANSPORT SYSTEM BINDING PROTEIN MLAD-RELATED"/>
    <property type="match status" value="1"/>
</dbReference>
<gene>
    <name evidence="3" type="ORF">XD92_1227</name>
</gene>
<proteinExistence type="predicted"/>
<keyword evidence="1" id="KW-0812">Transmembrane</keyword>
<dbReference type="InterPro" id="IPR052336">
    <property type="entry name" value="MlaD_Phospholipid_Transporter"/>
</dbReference>
<comment type="caution">
    <text evidence="3">The sequence shown here is derived from an EMBL/GenBank/DDBJ whole genome shotgun (WGS) entry which is preliminary data.</text>
</comment>
<dbReference type="Proteomes" id="UP000053860">
    <property type="component" value="Unassembled WGS sequence"/>
</dbReference>
<dbReference type="PANTHER" id="PTHR33371:SF4">
    <property type="entry name" value="INTERMEMBRANE PHOSPHOLIPID TRANSPORT SYSTEM BINDING PROTEIN MLAD"/>
    <property type="match status" value="1"/>
</dbReference>
<feature type="domain" description="Mce/MlaD" evidence="2">
    <location>
        <begin position="39"/>
        <end position="115"/>
    </location>
</feature>
<dbReference type="AlphaFoldDB" id="A0A101HGE4"/>
<feature type="transmembrane region" description="Helical" evidence="1">
    <location>
        <begin position="7"/>
        <end position="29"/>
    </location>
</feature>
<feature type="non-terminal residue" evidence="3">
    <location>
        <position position="217"/>
    </location>
</feature>
<dbReference type="InterPro" id="IPR003399">
    <property type="entry name" value="Mce/MlaD"/>
</dbReference>
<sequence>MEKTKKTLRLGIFIASALILFIVAIYLIGSKQNLFSSNIEVHASFKDIRGLMPGNIVRFAGINIGTVNDIRVVADTSVIVSMTIRETYTDFIYKNSSVQIGQEGLMGGKIVLISTGDPATGKVEEGDYLPVAEGIDIQAMIAQATEMLDEARGTVANLRSITGKLDTGDGDIARLLNDSDLTTALAEASKSLNASLSDVNRITTKINNGQGDLGKLV</sequence>
<evidence type="ECO:0000259" key="2">
    <source>
        <dbReference type="Pfam" id="PF02470"/>
    </source>
</evidence>
<reference evidence="4" key="1">
    <citation type="journal article" date="2015" name="MBio">
        <title>Genome-Resolved Metagenomic Analysis Reveals Roles for Candidate Phyla and Other Microbial Community Members in Biogeochemical Transformations in Oil Reservoirs.</title>
        <authorList>
            <person name="Hu P."/>
            <person name="Tom L."/>
            <person name="Singh A."/>
            <person name="Thomas B.C."/>
            <person name="Baker B.J."/>
            <person name="Piceno Y.M."/>
            <person name="Andersen G.L."/>
            <person name="Banfield J.F."/>
        </authorList>
    </citation>
    <scope>NUCLEOTIDE SEQUENCE [LARGE SCALE GENOMIC DNA]</scope>
</reference>
<name>A0A101HGE4_9BACT</name>
<evidence type="ECO:0000313" key="4">
    <source>
        <dbReference type="Proteomes" id="UP000053860"/>
    </source>
</evidence>
<dbReference type="Pfam" id="PF02470">
    <property type="entry name" value="MlaD"/>
    <property type="match status" value="1"/>
</dbReference>
<evidence type="ECO:0000313" key="3">
    <source>
        <dbReference type="EMBL" id="KUK76401.1"/>
    </source>
</evidence>
<keyword evidence="1" id="KW-0472">Membrane</keyword>
<protein>
    <submittedName>
        <fullName evidence="3">Mammalian cell entry related domain protein</fullName>
    </submittedName>
</protein>
<accession>A0A101HGE4</accession>
<dbReference type="EMBL" id="LGGN01000256">
    <property type="protein sequence ID" value="KUK76401.1"/>
    <property type="molecule type" value="Genomic_DNA"/>
</dbReference>
<evidence type="ECO:0000256" key="1">
    <source>
        <dbReference type="SAM" id="Phobius"/>
    </source>
</evidence>
<organism evidence="3 4">
    <name type="scientific">Proteiniphilum acetatigenes</name>
    <dbReference type="NCBI Taxonomy" id="294710"/>
    <lineage>
        <taxon>Bacteria</taxon>
        <taxon>Pseudomonadati</taxon>
        <taxon>Bacteroidota</taxon>
        <taxon>Bacteroidia</taxon>
        <taxon>Bacteroidales</taxon>
        <taxon>Dysgonomonadaceae</taxon>
        <taxon>Proteiniphilum</taxon>
    </lineage>
</organism>